<keyword evidence="2" id="KW-1185">Reference proteome</keyword>
<evidence type="ECO:0000313" key="1">
    <source>
        <dbReference type="EMBL" id="CAK75891.1"/>
    </source>
</evidence>
<dbReference type="GeneID" id="5029073"/>
<reference evidence="1 2" key="1">
    <citation type="journal article" date="2006" name="Nature">
        <title>Global trends of whole-genome duplications revealed by the ciliate Paramecium tetraurelia.</title>
        <authorList>
            <consortium name="Genoscope"/>
            <person name="Aury J.-M."/>
            <person name="Jaillon O."/>
            <person name="Duret L."/>
            <person name="Noel B."/>
            <person name="Jubin C."/>
            <person name="Porcel B.M."/>
            <person name="Segurens B."/>
            <person name="Daubin V."/>
            <person name="Anthouard V."/>
            <person name="Aiach N."/>
            <person name="Arnaiz O."/>
            <person name="Billaut A."/>
            <person name="Beisson J."/>
            <person name="Blanc I."/>
            <person name="Bouhouche K."/>
            <person name="Camara F."/>
            <person name="Duharcourt S."/>
            <person name="Guigo R."/>
            <person name="Gogendeau D."/>
            <person name="Katinka M."/>
            <person name="Keller A.-M."/>
            <person name="Kissmehl R."/>
            <person name="Klotz C."/>
            <person name="Koll F."/>
            <person name="Le Moue A."/>
            <person name="Lepere C."/>
            <person name="Malinsky S."/>
            <person name="Nowacki M."/>
            <person name="Nowak J.K."/>
            <person name="Plattner H."/>
            <person name="Poulain J."/>
            <person name="Ruiz F."/>
            <person name="Serrano V."/>
            <person name="Zagulski M."/>
            <person name="Dessen P."/>
            <person name="Betermier M."/>
            <person name="Weissenbach J."/>
            <person name="Scarpelli C."/>
            <person name="Schachter V."/>
            <person name="Sperling L."/>
            <person name="Meyer E."/>
            <person name="Cohen J."/>
            <person name="Wincker P."/>
        </authorList>
    </citation>
    <scope>NUCLEOTIDE SEQUENCE [LARGE SCALE GENOMIC DNA]</scope>
    <source>
        <strain evidence="1 2">Stock d4-2</strain>
    </source>
</reference>
<sequence>MQLALYQQYLTLSQDSTLLNIQGMNTMMFAFIQEGFHTIMEQYQFCQDSLFYWWYVPVDVILAQIKSILAICLGLLQVLNSHNKQYFQLL</sequence>
<dbReference type="EMBL" id="CT868219">
    <property type="protein sequence ID" value="CAK75891.1"/>
    <property type="molecule type" value="Genomic_DNA"/>
</dbReference>
<gene>
    <name evidence="1" type="ORF">GSPATT00011492001</name>
</gene>
<organism evidence="1 2">
    <name type="scientific">Paramecium tetraurelia</name>
    <dbReference type="NCBI Taxonomy" id="5888"/>
    <lineage>
        <taxon>Eukaryota</taxon>
        <taxon>Sar</taxon>
        <taxon>Alveolata</taxon>
        <taxon>Ciliophora</taxon>
        <taxon>Intramacronucleata</taxon>
        <taxon>Oligohymenophorea</taxon>
        <taxon>Peniculida</taxon>
        <taxon>Parameciidae</taxon>
        <taxon>Paramecium</taxon>
    </lineage>
</organism>
<dbReference type="KEGG" id="ptm:GSPATT00011492001"/>
<dbReference type="AlphaFoldDB" id="A0CYM4"/>
<accession>A0CYM4</accession>
<dbReference type="RefSeq" id="XP_001443288.1">
    <property type="nucleotide sequence ID" value="XM_001443251.2"/>
</dbReference>
<proteinExistence type="predicted"/>
<dbReference type="InParanoid" id="A0CYM4"/>
<name>A0CYM4_PARTE</name>
<evidence type="ECO:0000313" key="2">
    <source>
        <dbReference type="Proteomes" id="UP000000600"/>
    </source>
</evidence>
<dbReference type="HOGENOM" id="CLU_2445524_0_0_1"/>
<protein>
    <submittedName>
        <fullName evidence="1">Uncharacterized protein</fullName>
    </submittedName>
</protein>
<dbReference type="Proteomes" id="UP000000600">
    <property type="component" value="Unassembled WGS sequence"/>
</dbReference>